<dbReference type="SUPFAM" id="SSF53756">
    <property type="entry name" value="UDP-Glycosyltransferase/glycogen phosphorylase"/>
    <property type="match status" value="1"/>
</dbReference>
<feature type="domain" description="Glycosyltransferase subfamily 4-like N-terminal" evidence="2">
    <location>
        <begin position="24"/>
        <end position="178"/>
    </location>
</feature>
<dbReference type="Gene3D" id="3.40.50.2000">
    <property type="entry name" value="Glycogen Phosphorylase B"/>
    <property type="match status" value="2"/>
</dbReference>
<dbReference type="HOGENOM" id="CLU_009583_0_0_9"/>
<dbReference type="InterPro" id="IPR028098">
    <property type="entry name" value="Glyco_trans_4-like_N"/>
</dbReference>
<name>C0CGY1_BLAHS</name>
<dbReference type="GO" id="GO:0016757">
    <property type="term" value="F:glycosyltransferase activity"/>
    <property type="evidence" value="ECO:0007669"/>
    <property type="project" value="InterPro"/>
</dbReference>
<evidence type="ECO:0000259" key="1">
    <source>
        <dbReference type="Pfam" id="PF00534"/>
    </source>
</evidence>
<accession>C0CGY1</accession>
<organism evidence="3 4">
    <name type="scientific">Blautia hydrogenotrophica (strain DSM 10507 / JCM 14656 / S5a33)</name>
    <name type="common">Ruminococcus hydrogenotrophicus</name>
    <dbReference type="NCBI Taxonomy" id="476272"/>
    <lineage>
        <taxon>Bacteria</taxon>
        <taxon>Bacillati</taxon>
        <taxon>Bacillota</taxon>
        <taxon>Clostridia</taxon>
        <taxon>Lachnospirales</taxon>
        <taxon>Lachnospiraceae</taxon>
        <taxon>Blautia</taxon>
    </lineage>
</organism>
<protein>
    <submittedName>
        <fullName evidence="3">Uncharacterized protein</fullName>
    </submittedName>
</protein>
<dbReference type="Pfam" id="PF13439">
    <property type="entry name" value="Glyco_transf_4"/>
    <property type="match status" value="1"/>
</dbReference>
<dbReference type="InterPro" id="IPR001296">
    <property type="entry name" value="Glyco_trans_1"/>
</dbReference>
<dbReference type="GeneID" id="86821262"/>
<gene>
    <name evidence="3" type="ORF">RUMHYD_00094</name>
</gene>
<feature type="domain" description="Glycosyl transferase family 1" evidence="1">
    <location>
        <begin position="181"/>
        <end position="305"/>
    </location>
</feature>
<dbReference type="EMBL" id="ACBZ01000002">
    <property type="protein sequence ID" value="EEG51037.1"/>
    <property type="molecule type" value="Genomic_DNA"/>
</dbReference>
<reference evidence="3 4" key="2">
    <citation type="submission" date="2009-02" db="EMBL/GenBank/DDBJ databases">
        <title>Draft genome sequence of Blautia hydrogenotrophica DSM 10507 (Ruminococcus hydrogenotrophicus DSM 10507).</title>
        <authorList>
            <person name="Sudarsanam P."/>
            <person name="Ley R."/>
            <person name="Guruge J."/>
            <person name="Turnbaugh P.J."/>
            <person name="Mahowald M."/>
            <person name="Liep D."/>
            <person name="Gordon J."/>
        </authorList>
    </citation>
    <scope>NUCLEOTIDE SEQUENCE [LARGE SCALE GENOMIC DNA]</scope>
    <source>
        <strain evidence="4">DSM 10507 / JCM 14656 / S5a33</strain>
    </source>
</reference>
<proteinExistence type="predicted"/>
<keyword evidence="4" id="KW-1185">Reference proteome</keyword>
<dbReference type="PANTHER" id="PTHR12526">
    <property type="entry name" value="GLYCOSYLTRANSFERASE"/>
    <property type="match status" value="1"/>
</dbReference>
<evidence type="ECO:0000313" key="4">
    <source>
        <dbReference type="Proteomes" id="UP000003100"/>
    </source>
</evidence>
<dbReference type="PANTHER" id="PTHR12526:SF630">
    <property type="entry name" value="GLYCOSYLTRANSFERASE"/>
    <property type="match status" value="1"/>
</dbReference>
<sequence>MQRNGQLDTEKKNVAIIVPTLNKGGAERVAANMSLEFAKHYNVFLIVHDGKDITYPYAGRLIDLRLPPAKGLLRKTITLFRRVQRTKKIKKLNHIQFTISHLPMCNYVNIFSRYKDKVITYVHTMETPSRKNKIRGWLVSVLSDIVVCVSECARQNMIRNFGISESNIKTIYNFCDISVKPHQKDIKKEKIEVVNMGRFVKEKGQWHLIRAMKKVQEEYPSAHLTIYGDGELRGTFEKLTAKLKLENVISMPGYVQNPYHQIAEADIYANPAETEGLPMALIEAGNCGVAIISTDCDAGCREILAPSTPVDWKTSEVELAEFGILVPVNNDFDYERVTLSEAEDKLADGIKQLIKDEILLENYAKKAIERANQFRPEHIMNVWEELLR</sequence>
<dbReference type="eggNOG" id="COG0438">
    <property type="taxonomic scope" value="Bacteria"/>
</dbReference>
<comment type="caution">
    <text evidence="3">The sequence shown here is derived from an EMBL/GenBank/DDBJ whole genome shotgun (WGS) entry which is preliminary data.</text>
</comment>
<dbReference type="AlphaFoldDB" id="C0CGY1"/>
<evidence type="ECO:0000259" key="2">
    <source>
        <dbReference type="Pfam" id="PF13439"/>
    </source>
</evidence>
<evidence type="ECO:0000313" key="3">
    <source>
        <dbReference type="EMBL" id="EEG51037.1"/>
    </source>
</evidence>
<reference evidence="3 4" key="1">
    <citation type="submission" date="2009-01" db="EMBL/GenBank/DDBJ databases">
        <authorList>
            <person name="Fulton L."/>
            <person name="Clifton S."/>
            <person name="Fulton B."/>
            <person name="Xu J."/>
            <person name="Minx P."/>
            <person name="Pepin K.H."/>
            <person name="Johnson M."/>
            <person name="Bhonagiri V."/>
            <person name="Nash W.E."/>
            <person name="Mardis E.R."/>
            <person name="Wilson R.K."/>
        </authorList>
    </citation>
    <scope>NUCLEOTIDE SEQUENCE [LARGE SCALE GENOMIC DNA]</scope>
    <source>
        <strain evidence="4">DSM 10507 / JCM 14656 / S5a33</strain>
    </source>
</reference>
<dbReference type="Proteomes" id="UP000003100">
    <property type="component" value="Unassembled WGS sequence"/>
</dbReference>
<dbReference type="PATRIC" id="fig|476272.21.peg.3100"/>
<dbReference type="Pfam" id="PF00534">
    <property type="entry name" value="Glycos_transf_1"/>
    <property type="match status" value="1"/>
</dbReference>
<dbReference type="RefSeq" id="WP_005944730.1">
    <property type="nucleotide sequence ID" value="NZ_CP136423.1"/>
</dbReference>